<reference evidence="3" key="1">
    <citation type="journal article" date="2023" name="Science">
        <title>Elucidation of the pathway for biosynthesis of saponin adjuvants from the soapbark tree.</title>
        <authorList>
            <person name="Reed J."/>
            <person name="Orme A."/>
            <person name="El-Demerdash A."/>
            <person name="Owen C."/>
            <person name="Martin L.B.B."/>
            <person name="Misra R.C."/>
            <person name="Kikuchi S."/>
            <person name="Rejzek M."/>
            <person name="Martin A.C."/>
            <person name="Harkess A."/>
            <person name="Leebens-Mack J."/>
            <person name="Louveau T."/>
            <person name="Stephenson M.J."/>
            <person name="Osbourn A."/>
        </authorList>
    </citation>
    <scope>NUCLEOTIDE SEQUENCE</scope>
    <source>
        <strain evidence="3">S10</strain>
    </source>
</reference>
<dbReference type="AlphaFoldDB" id="A0AAD7L4T4"/>
<comment type="caution">
    <text evidence="3">The sequence shown here is derived from an EMBL/GenBank/DDBJ whole genome shotgun (WGS) entry which is preliminary data.</text>
</comment>
<feature type="compositionally biased region" description="Polar residues" evidence="2">
    <location>
        <begin position="1"/>
        <end position="12"/>
    </location>
</feature>
<evidence type="ECO:0000313" key="3">
    <source>
        <dbReference type="EMBL" id="KAJ7950881.1"/>
    </source>
</evidence>
<name>A0AAD7L4T4_QUISA</name>
<feature type="compositionally biased region" description="Polar residues" evidence="2">
    <location>
        <begin position="97"/>
        <end position="115"/>
    </location>
</feature>
<gene>
    <name evidence="3" type="ORF">O6P43_027011</name>
</gene>
<feature type="region of interest" description="Disordered" evidence="2">
    <location>
        <begin position="96"/>
        <end position="115"/>
    </location>
</feature>
<dbReference type="KEGG" id="qsa:O6P43_027011"/>
<evidence type="ECO:0000256" key="1">
    <source>
        <dbReference type="SAM" id="Coils"/>
    </source>
</evidence>
<evidence type="ECO:0000256" key="2">
    <source>
        <dbReference type="SAM" id="MobiDB-lite"/>
    </source>
</evidence>
<evidence type="ECO:0000313" key="4">
    <source>
        <dbReference type="Proteomes" id="UP001163823"/>
    </source>
</evidence>
<keyword evidence="4" id="KW-1185">Reference proteome</keyword>
<dbReference type="EMBL" id="JARAOO010000011">
    <property type="protein sequence ID" value="KAJ7950881.1"/>
    <property type="molecule type" value="Genomic_DNA"/>
</dbReference>
<dbReference type="Proteomes" id="UP001163823">
    <property type="component" value="Chromosome 11"/>
</dbReference>
<keyword evidence="1" id="KW-0175">Coiled coil</keyword>
<organism evidence="3 4">
    <name type="scientific">Quillaja saponaria</name>
    <name type="common">Soap bark tree</name>
    <dbReference type="NCBI Taxonomy" id="32244"/>
    <lineage>
        <taxon>Eukaryota</taxon>
        <taxon>Viridiplantae</taxon>
        <taxon>Streptophyta</taxon>
        <taxon>Embryophyta</taxon>
        <taxon>Tracheophyta</taxon>
        <taxon>Spermatophyta</taxon>
        <taxon>Magnoliopsida</taxon>
        <taxon>eudicotyledons</taxon>
        <taxon>Gunneridae</taxon>
        <taxon>Pentapetalae</taxon>
        <taxon>rosids</taxon>
        <taxon>fabids</taxon>
        <taxon>Fabales</taxon>
        <taxon>Quillajaceae</taxon>
        <taxon>Quillaja</taxon>
    </lineage>
</organism>
<protein>
    <submittedName>
        <fullName evidence="3">Remorin, C-terminal</fullName>
    </submittedName>
</protein>
<proteinExistence type="predicted"/>
<feature type="region of interest" description="Disordered" evidence="2">
    <location>
        <begin position="1"/>
        <end position="20"/>
    </location>
</feature>
<accession>A0AAD7L4T4</accession>
<feature type="coiled-coil region" evidence="1">
    <location>
        <begin position="300"/>
        <end position="327"/>
    </location>
</feature>
<sequence>MQEMESQQPTFKNSKKNHPRKMMNRMATCTDSIPCNMNYMTVSNSKKMGSHKARSARTLITNSKSKIRIAQHPESSRGDPVWSMSSLVAYLPESPSPICSSGPSQMSNGTGSQKSDTFYSEIRTEFSYPGNQSIRRISIDNKQSPSTVEVDEWMKHATKFCHASNFYSNYLEETGFLKQNGSPEGNMSMSSLCKTFFTAPDHELSSLTLPSVREGSSVPEDLSRHVCIHSIYGASNSRSPMDERRKLIKRPKPYNTFLDEVMTQKLEAETDSRSKAKHVKVMDKMRRKVAATDDWESKETRKAMMERKELESKLERKRIQVLNRTEERIFKVKEMAKKQKMNARRSAMAKISSSSNISSTPHQRDSACLRLVPFF</sequence>